<evidence type="ECO:0000313" key="3">
    <source>
        <dbReference type="Proteomes" id="UP000282195"/>
    </source>
</evidence>
<dbReference type="InterPro" id="IPR016040">
    <property type="entry name" value="NAD(P)-bd_dom"/>
</dbReference>
<dbReference type="AlphaFoldDB" id="A0A387FZW5"/>
<dbReference type="KEGG" id="rjg:CCGE525_01490"/>
<reference evidence="2 3" key="1">
    <citation type="submission" date="2018-10" db="EMBL/GenBank/DDBJ databases">
        <title>Rhizobium etli, R. leguminosarum and a new Rhizobium genospecies from Phaseolus dumosus.</title>
        <authorList>
            <person name="Ramirez-Puebla S.T."/>
            <person name="Rogel-Hernandez M.A."/>
            <person name="Guerrero G."/>
            <person name="Ormeno-Orrillo E."/>
            <person name="Martinez-Romero J.C."/>
            <person name="Negrete-Yankelevich S."/>
            <person name="Martinez-Romero E."/>
        </authorList>
    </citation>
    <scope>NUCLEOTIDE SEQUENCE [LARGE SCALE GENOMIC DNA]</scope>
    <source>
        <strain evidence="2 3">CCGE525</strain>
    </source>
</reference>
<dbReference type="Gene3D" id="3.90.25.10">
    <property type="entry name" value="UDP-galactose 4-epimerase, domain 1"/>
    <property type="match status" value="1"/>
</dbReference>
<dbReference type="OrthoDB" id="7352262at2"/>
<gene>
    <name evidence="2" type="ORF">CCGE525_01490</name>
</gene>
<evidence type="ECO:0000313" key="2">
    <source>
        <dbReference type="EMBL" id="AYG61242.1"/>
    </source>
</evidence>
<evidence type="ECO:0000259" key="1">
    <source>
        <dbReference type="Pfam" id="PF13460"/>
    </source>
</evidence>
<protein>
    <submittedName>
        <fullName evidence="2">NmrA family transcriptional regulator</fullName>
    </submittedName>
</protein>
<dbReference type="PANTHER" id="PTHR43162:SF1">
    <property type="entry name" value="PRESTALK A DIFFERENTIATION PROTEIN A"/>
    <property type="match status" value="1"/>
</dbReference>
<organism evidence="2 3">
    <name type="scientific">Rhizobium jaguaris</name>
    <dbReference type="NCBI Taxonomy" id="1312183"/>
    <lineage>
        <taxon>Bacteria</taxon>
        <taxon>Pseudomonadati</taxon>
        <taxon>Pseudomonadota</taxon>
        <taxon>Alphaproteobacteria</taxon>
        <taxon>Hyphomicrobiales</taxon>
        <taxon>Rhizobiaceae</taxon>
        <taxon>Rhizobium/Agrobacterium group</taxon>
        <taxon>Rhizobium</taxon>
    </lineage>
</organism>
<dbReference type="Pfam" id="PF13460">
    <property type="entry name" value="NAD_binding_10"/>
    <property type="match status" value="1"/>
</dbReference>
<proteinExistence type="predicted"/>
<feature type="domain" description="NAD(P)-binding" evidence="1">
    <location>
        <begin position="14"/>
        <end position="121"/>
    </location>
</feature>
<sequence length="299" mass="31907">MKPSRMRVMFVVLGATGKIGRATIGELRRQGAPVRAIVRGPNSADDLSAMGCDVRVADIHDGEALGESMRGATAVQIICPTSIRADDAAAEMRNSIRTIVDALDRNRPSSVLAISDYGAHLASDTGITLTFHHLESELKKLPAALTFLRSAEHMENWSRLIGRAVETGVLPSLHHPVTKLFPTVSAPDVGVIAGELLLSGARAPVSIIHAEGPDRYSVEDVARTAGELVGRKITAREMSRPDWIPALVRGGLSASYAELVAAMYDAHNVGRIDVEPGVGDIRQGRTSLREVLASITKTS</sequence>
<dbReference type="PANTHER" id="PTHR43162">
    <property type="match status" value="1"/>
</dbReference>
<name>A0A387FZW5_9HYPH</name>
<dbReference type="Gene3D" id="3.40.50.720">
    <property type="entry name" value="NAD(P)-binding Rossmann-like Domain"/>
    <property type="match status" value="1"/>
</dbReference>
<dbReference type="Proteomes" id="UP000282195">
    <property type="component" value="Chromosome"/>
</dbReference>
<accession>A0A387FZW5</accession>
<dbReference type="InterPro" id="IPR036291">
    <property type="entry name" value="NAD(P)-bd_dom_sf"/>
</dbReference>
<dbReference type="EMBL" id="CP032694">
    <property type="protein sequence ID" value="AYG61242.1"/>
    <property type="molecule type" value="Genomic_DNA"/>
</dbReference>
<dbReference type="SUPFAM" id="SSF51735">
    <property type="entry name" value="NAD(P)-binding Rossmann-fold domains"/>
    <property type="match status" value="1"/>
</dbReference>
<dbReference type="InterPro" id="IPR051604">
    <property type="entry name" value="Ergot_Alk_Oxidoreductase"/>
</dbReference>
<keyword evidence="3" id="KW-1185">Reference proteome</keyword>